<keyword evidence="5" id="KW-0187">Copper transport</keyword>
<evidence type="ECO:0000256" key="3">
    <source>
        <dbReference type="ARBA" id="ARBA00022989"/>
    </source>
</evidence>
<dbReference type="VEuPathDB" id="PlasmoDB:PVVCY_1300470"/>
<dbReference type="GeneID" id="19958242"/>
<keyword evidence="2 5" id="KW-0812">Transmembrane</keyword>
<dbReference type="Proteomes" id="UP000290582">
    <property type="component" value="Chromosome PVVCY_13"/>
</dbReference>
<evidence type="ECO:0000313" key="7">
    <source>
        <dbReference type="Proteomes" id="UP000290582"/>
    </source>
</evidence>
<dbReference type="GO" id="GO:0005375">
    <property type="term" value="F:copper ion transmembrane transporter activity"/>
    <property type="evidence" value="ECO:0007669"/>
    <property type="project" value="UniProtKB-UniRule"/>
</dbReference>
<keyword evidence="4 5" id="KW-0472">Membrane</keyword>
<keyword evidence="5" id="KW-0406">Ion transport</keyword>
<organism evidence="6 7">
    <name type="scientific">Plasmodium vinckei vinckei</name>
    <dbReference type="NCBI Taxonomy" id="54757"/>
    <lineage>
        <taxon>Eukaryota</taxon>
        <taxon>Sar</taxon>
        <taxon>Alveolata</taxon>
        <taxon>Apicomplexa</taxon>
        <taxon>Aconoidasida</taxon>
        <taxon>Haemosporida</taxon>
        <taxon>Plasmodiidae</taxon>
        <taxon>Plasmodium</taxon>
        <taxon>Plasmodium (Vinckeia)</taxon>
    </lineage>
</organism>
<evidence type="ECO:0000313" key="6">
    <source>
        <dbReference type="EMBL" id="VEV58110.1"/>
    </source>
</evidence>
<accession>A0A449BXB2</accession>
<feature type="transmembrane region" description="Helical" evidence="5">
    <location>
        <begin position="157"/>
        <end position="183"/>
    </location>
</feature>
<dbReference type="EMBL" id="LR215069">
    <property type="protein sequence ID" value="VEV58110.1"/>
    <property type="molecule type" value="Genomic_DNA"/>
</dbReference>
<keyword evidence="5" id="KW-0813">Transport</keyword>
<comment type="similarity">
    <text evidence="5">Belongs to the copper transporter (Ctr) (TC 1.A.56) family. SLC31A subfamily.</text>
</comment>
<keyword evidence="3 5" id="KW-1133">Transmembrane helix</keyword>
<dbReference type="AlphaFoldDB" id="A0A449BXB2"/>
<dbReference type="RefSeq" id="XP_008621946.1">
    <property type="nucleotide sequence ID" value="XM_008623724.1"/>
</dbReference>
<reference evidence="6 7" key="1">
    <citation type="submission" date="2019-01" db="EMBL/GenBank/DDBJ databases">
        <authorList>
            <person name="Ramaprasad A."/>
        </authorList>
    </citation>
    <scope>NUCLEOTIDE SEQUENCE [LARGE SCALE GENOMIC DNA]</scope>
</reference>
<name>A0A449BXB2_PLAVN</name>
<evidence type="ECO:0000256" key="4">
    <source>
        <dbReference type="ARBA" id="ARBA00023136"/>
    </source>
</evidence>
<evidence type="ECO:0000256" key="5">
    <source>
        <dbReference type="RuleBase" id="RU367022"/>
    </source>
</evidence>
<dbReference type="Pfam" id="PF04145">
    <property type="entry name" value="Ctr"/>
    <property type="match status" value="2"/>
</dbReference>
<dbReference type="KEGG" id="pvv:PVVCY_1300470"/>
<protein>
    <recommendedName>
        <fullName evidence="5">Copper transport protein</fullName>
    </recommendedName>
</protein>
<proteinExistence type="inferred from homology"/>
<dbReference type="GO" id="GO:0005886">
    <property type="term" value="C:plasma membrane"/>
    <property type="evidence" value="ECO:0007669"/>
    <property type="project" value="TreeGrafter"/>
</dbReference>
<keyword evidence="5" id="KW-0186">Copper</keyword>
<dbReference type="PANTHER" id="PTHR12483">
    <property type="entry name" value="SOLUTE CARRIER FAMILY 31 COPPER TRANSPORTERS"/>
    <property type="match status" value="1"/>
</dbReference>
<evidence type="ECO:0000256" key="2">
    <source>
        <dbReference type="ARBA" id="ARBA00022692"/>
    </source>
</evidence>
<dbReference type="InterPro" id="IPR007274">
    <property type="entry name" value="Cop_transporter"/>
</dbReference>
<gene>
    <name evidence="6" type="ORF">PVVCY_1300470</name>
</gene>
<sequence length="278" mass="31324">MCKNIWKIIYIVLIINALFLVNINCDSNDKNNDDDNNKKKMGCCGGTNKPLPSTNKPLKSCCSGKKSGNDECKPILDLNHIGSNGKNKIPFIYKCCANHDTYESIINKHFNEENGDNTTDTAEKMNMMMSNLSMPMSFQNTTHTIILFKFWETTTVPFYFISLILCFIFGILSVAFKVLRLYIEKALPATSNASVFTSATLFKHNTIRMILSFIIYSWDYLLMLIVMTFNVGLFFAVILGLSFGYFLMGNNFVSCTQDSNCDVDAHKELYGDPACCGC</sequence>
<dbReference type="OrthoDB" id="73901at2759"/>
<comment type="subcellular location">
    <subcellularLocation>
        <location evidence="1 5">Membrane</location>
        <topology evidence="1 5">Multi-pass membrane protein</topology>
    </subcellularLocation>
</comment>
<feature type="transmembrane region" description="Helical" evidence="5">
    <location>
        <begin position="222"/>
        <end position="247"/>
    </location>
</feature>
<dbReference type="PANTHER" id="PTHR12483:SF27">
    <property type="entry name" value="COPPER TRANSPORT PROTEIN CTR1"/>
    <property type="match status" value="1"/>
</dbReference>
<evidence type="ECO:0000256" key="1">
    <source>
        <dbReference type="ARBA" id="ARBA00004141"/>
    </source>
</evidence>
<feature type="transmembrane region" description="Helical" evidence="5">
    <location>
        <begin position="6"/>
        <end position="23"/>
    </location>
</feature>